<dbReference type="PANTHER" id="PTHR38776:SF1">
    <property type="entry name" value="MLTA-INTERACTING PROTEIN-RELATED"/>
    <property type="match status" value="1"/>
</dbReference>
<comment type="subcellular location">
    <subcellularLocation>
        <location evidence="1">Cell outer membrane</location>
    </subcellularLocation>
</comment>
<evidence type="ECO:0000256" key="7">
    <source>
        <dbReference type="SAM" id="SignalP"/>
    </source>
</evidence>
<evidence type="ECO:0000313" key="9">
    <source>
        <dbReference type="Proteomes" id="UP000247454"/>
    </source>
</evidence>
<comment type="similarity">
    <text evidence="2">Belongs to the MipA/OmpV family.</text>
</comment>
<evidence type="ECO:0000256" key="5">
    <source>
        <dbReference type="ARBA" id="ARBA00023237"/>
    </source>
</evidence>
<keyword evidence="5" id="KW-0998">Cell outer membrane</keyword>
<comment type="caution">
    <text evidence="8">The sequence shown here is derived from an EMBL/GenBank/DDBJ whole genome shotgun (WGS) entry which is preliminary data.</text>
</comment>
<evidence type="ECO:0000256" key="1">
    <source>
        <dbReference type="ARBA" id="ARBA00004442"/>
    </source>
</evidence>
<dbReference type="AlphaFoldDB" id="A0A318SZ11"/>
<gene>
    <name evidence="8" type="ORF">C7477_12216</name>
</gene>
<dbReference type="InterPro" id="IPR010583">
    <property type="entry name" value="MipA"/>
</dbReference>
<dbReference type="EMBL" id="QJTF01000022">
    <property type="protein sequence ID" value="PYE86590.1"/>
    <property type="molecule type" value="Genomic_DNA"/>
</dbReference>
<evidence type="ECO:0000256" key="4">
    <source>
        <dbReference type="ARBA" id="ARBA00023136"/>
    </source>
</evidence>
<protein>
    <submittedName>
        <fullName evidence="8">Outer membrane scaffolding protein for murein synthesis (MipA/OmpV family)</fullName>
    </submittedName>
</protein>
<dbReference type="Pfam" id="PF06629">
    <property type="entry name" value="MipA"/>
    <property type="match status" value="1"/>
</dbReference>
<dbReference type="RefSeq" id="WP_110753798.1">
    <property type="nucleotide sequence ID" value="NZ_QJTF01000022.1"/>
</dbReference>
<keyword evidence="3 7" id="KW-0732">Signal</keyword>
<feature type="signal peptide" evidence="7">
    <location>
        <begin position="1"/>
        <end position="31"/>
    </location>
</feature>
<evidence type="ECO:0000256" key="3">
    <source>
        <dbReference type="ARBA" id="ARBA00022729"/>
    </source>
</evidence>
<dbReference type="OrthoDB" id="5462484at2"/>
<evidence type="ECO:0000256" key="6">
    <source>
        <dbReference type="SAM" id="MobiDB-lite"/>
    </source>
</evidence>
<keyword evidence="9" id="KW-1185">Reference proteome</keyword>
<dbReference type="Proteomes" id="UP000247454">
    <property type="component" value="Unassembled WGS sequence"/>
</dbReference>
<keyword evidence="4" id="KW-0472">Membrane</keyword>
<name>A0A318SZ11_9HYPH</name>
<sequence>MSYLEQNKRRLSPVAICAAIGIAGLTSQARAADQTASEQAPEPAIDSARFGDGQPKRDWSLIVGGGGAYKPKYEGSDEFEVSPIPFIIFKYGDWLEIDPGGVSVTVLDTNGFTLDAKVGYESGRDEDDGDRLKGLGEIDAGATVGAKLAYDLGPVELYAGIDQTIGGSKSLLGTFGAEYSAPVTERLVLGVQAEATWANEEHMQAYFGVDAAQSARSGLSEYKPGAGIKRVDFSASATYALSENWMVRGQAGIGVLTGDAADSPVVEKKMQPSVSAFVGYKF</sequence>
<accession>A0A318SZ11</accession>
<dbReference type="SUPFAM" id="SSF56935">
    <property type="entry name" value="Porins"/>
    <property type="match status" value="1"/>
</dbReference>
<evidence type="ECO:0000313" key="8">
    <source>
        <dbReference type="EMBL" id="PYE86590.1"/>
    </source>
</evidence>
<proteinExistence type="inferred from homology"/>
<dbReference type="GO" id="GO:0009279">
    <property type="term" value="C:cell outer membrane"/>
    <property type="evidence" value="ECO:0007669"/>
    <property type="project" value="UniProtKB-SubCell"/>
</dbReference>
<feature type="region of interest" description="Disordered" evidence="6">
    <location>
        <begin position="33"/>
        <end position="53"/>
    </location>
</feature>
<reference evidence="8 9" key="1">
    <citation type="submission" date="2018-06" db="EMBL/GenBank/DDBJ databases">
        <title>Genomic Encyclopedia of Type Strains, Phase III (KMG-III): the genomes of soil and plant-associated and newly described type strains.</title>
        <authorList>
            <person name="Whitman W."/>
        </authorList>
    </citation>
    <scope>NUCLEOTIDE SEQUENCE [LARGE SCALE GENOMIC DNA]</scope>
    <source>
        <strain evidence="8 9">ORS 1419</strain>
    </source>
</reference>
<organism evidence="8 9">
    <name type="scientific">Phyllobacterium leguminum</name>
    <dbReference type="NCBI Taxonomy" id="314237"/>
    <lineage>
        <taxon>Bacteria</taxon>
        <taxon>Pseudomonadati</taxon>
        <taxon>Pseudomonadota</taxon>
        <taxon>Alphaproteobacteria</taxon>
        <taxon>Hyphomicrobiales</taxon>
        <taxon>Phyllobacteriaceae</taxon>
        <taxon>Phyllobacterium</taxon>
    </lineage>
</organism>
<feature type="chain" id="PRO_5016431573" evidence="7">
    <location>
        <begin position="32"/>
        <end position="282"/>
    </location>
</feature>
<dbReference type="PANTHER" id="PTHR38776">
    <property type="entry name" value="MLTA-INTERACTING PROTEIN-RELATED"/>
    <property type="match status" value="1"/>
</dbReference>
<evidence type="ECO:0000256" key="2">
    <source>
        <dbReference type="ARBA" id="ARBA00005722"/>
    </source>
</evidence>